<name>A0AAD7ZJ22_DIPPU</name>
<evidence type="ECO:0000256" key="1">
    <source>
        <dbReference type="SAM" id="Phobius"/>
    </source>
</evidence>
<proteinExistence type="predicted"/>
<comment type="caution">
    <text evidence="2">The sequence shown here is derived from an EMBL/GenBank/DDBJ whole genome shotgun (WGS) entry which is preliminary data.</text>
</comment>
<feature type="non-terminal residue" evidence="2">
    <location>
        <position position="105"/>
    </location>
</feature>
<evidence type="ECO:0000313" key="3">
    <source>
        <dbReference type="Proteomes" id="UP001233999"/>
    </source>
</evidence>
<dbReference type="Proteomes" id="UP001233999">
    <property type="component" value="Unassembled WGS sequence"/>
</dbReference>
<accession>A0AAD7ZJ22</accession>
<feature type="transmembrane region" description="Helical" evidence="1">
    <location>
        <begin position="52"/>
        <end position="74"/>
    </location>
</feature>
<organism evidence="2 3">
    <name type="scientific">Diploptera punctata</name>
    <name type="common">Pacific beetle cockroach</name>
    <dbReference type="NCBI Taxonomy" id="6984"/>
    <lineage>
        <taxon>Eukaryota</taxon>
        <taxon>Metazoa</taxon>
        <taxon>Ecdysozoa</taxon>
        <taxon>Arthropoda</taxon>
        <taxon>Hexapoda</taxon>
        <taxon>Insecta</taxon>
        <taxon>Pterygota</taxon>
        <taxon>Neoptera</taxon>
        <taxon>Polyneoptera</taxon>
        <taxon>Dictyoptera</taxon>
        <taxon>Blattodea</taxon>
        <taxon>Blaberoidea</taxon>
        <taxon>Blaberidae</taxon>
        <taxon>Diplopterinae</taxon>
        <taxon>Diploptera</taxon>
    </lineage>
</organism>
<sequence>IRQPVTMTTNIKKLSPDNFLYQTHNVVNDSLLEPRVQEASLRSASMTSAAPWCATILLFHLDFITVFVTFPMLFTFTTDACATITDFSVSPFLTFLSWKTVMLDI</sequence>
<keyword evidence="1" id="KW-0812">Transmembrane</keyword>
<dbReference type="AlphaFoldDB" id="A0AAD7ZJ22"/>
<reference evidence="2" key="1">
    <citation type="journal article" date="2023" name="IScience">
        <title>Live-bearing cockroach genome reveals convergent evolutionary mechanisms linked to viviparity in insects and beyond.</title>
        <authorList>
            <person name="Fouks B."/>
            <person name="Harrison M.C."/>
            <person name="Mikhailova A.A."/>
            <person name="Marchal E."/>
            <person name="English S."/>
            <person name="Carruthers M."/>
            <person name="Jennings E.C."/>
            <person name="Chiamaka E.L."/>
            <person name="Frigard R.A."/>
            <person name="Pippel M."/>
            <person name="Attardo G.M."/>
            <person name="Benoit J.B."/>
            <person name="Bornberg-Bauer E."/>
            <person name="Tobe S.S."/>
        </authorList>
    </citation>
    <scope>NUCLEOTIDE SEQUENCE</scope>
    <source>
        <strain evidence="2">Stay&amp;Tobe</strain>
    </source>
</reference>
<protein>
    <submittedName>
        <fullName evidence="2">Uncharacterized protein</fullName>
    </submittedName>
</protein>
<keyword evidence="3" id="KW-1185">Reference proteome</keyword>
<keyword evidence="1" id="KW-1133">Transmembrane helix</keyword>
<reference evidence="2" key="2">
    <citation type="submission" date="2023-05" db="EMBL/GenBank/DDBJ databases">
        <authorList>
            <person name="Fouks B."/>
        </authorList>
    </citation>
    <scope>NUCLEOTIDE SEQUENCE</scope>
    <source>
        <strain evidence="2">Stay&amp;Tobe</strain>
        <tissue evidence="2">Testes</tissue>
    </source>
</reference>
<gene>
    <name evidence="2" type="ORF">L9F63_023568</name>
</gene>
<keyword evidence="1" id="KW-0472">Membrane</keyword>
<evidence type="ECO:0000313" key="2">
    <source>
        <dbReference type="EMBL" id="KAJ9581242.1"/>
    </source>
</evidence>
<feature type="non-terminal residue" evidence="2">
    <location>
        <position position="1"/>
    </location>
</feature>
<dbReference type="EMBL" id="JASPKZ010007966">
    <property type="protein sequence ID" value="KAJ9581242.1"/>
    <property type="molecule type" value="Genomic_DNA"/>
</dbReference>